<dbReference type="SMART" id="SM01340">
    <property type="entry name" value="DNA_mis_repair"/>
    <property type="match status" value="1"/>
</dbReference>
<dbReference type="InterPro" id="IPR014762">
    <property type="entry name" value="DNA_mismatch_repair_CS"/>
</dbReference>
<dbReference type="EMBL" id="ML976985">
    <property type="protein sequence ID" value="KAF1959045.1"/>
    <property type="molecule type" value="Genomic_DNA"/>
</dbReference>
<feature type="non-terminal residue" evidence="4">
    <location>
        <position position="358"/>
    </location>
</feature>
<dbReference type="InterPro" id="IPR013507">
    <property type="entry name" value="DNA_mismatch_S5_2-like"/>
</dbReference>
<dbReference type="OrthoDB" id="10263226at2759"/>
<dbReference type="PANTHER" id="PTHR10073:SF41">
    <property type="entry name" value="MISMATCH REPAIR PROTEIN, PUTATIVE (AFU_ORTHOLOGUE AFUA_8G05820)-RELATED"/>
    <property type="match status" value="1"/>
</dbReference>
<sequence>MAEGANDAAVTLPGIATLSPTTVRQLGSSQVLIDPSSVVKELIDNALDARAAAIFVDITFNTVDSIQVKDTGHGIPQEDRPLLCRRYCTSKIRDFEDLKEVCGKWLGFRGEALASTAEMSGALEVATRVEGEPVAVKMKFGRSGELEYTERTSAPVGSTVKVTDLFKYQPVRKQAALKNSAKCLTKVRRMVQAYALARPTVRFSLRVLKAKSNKGDFMYAPKKDANVEDAVLKVINKDCSLQCDWTAMESDGFEVHAYLPKPDAIGSKIANQGGFVSVDARPVSTARGTPKKIVTTFKERLCKCSPRLGSVREPFFCLNITCPPDSYDPNIEPAKDNVLFEDECLVIAIVDKLFASYY</sequence>
<comment type="similarity">
    <text evidence="1">Belongs to the DNA mismatch repair MutL/HexB family.</text>
</comment>
<organism evidence="4 5">
    <name type="scientific">Byssothecium circinans</name>
    <dbReference type="NCBI Taxonomy" id="147558"/>
    <lineage>
        <taxon>Eukaryota</taxon>
        <taxon>Fungi</taxon>
        <taxon>Dikarya</taxon>
        <taxon>Ascomycota</taxon>
        <taxon>Pezizomycotina</taxon>
        <taxon>Dothideomycetes</taxon>
        <taxon>Pleosporomycetidae</taxon>
        <taxon>Pleosporales</taxon>
        <taxon>Massarineae</taxon>
        <taxon>Massarinaceae</taxon>
        <taxon>Byssothecium</taxon>
    </lineage>
</organism>
<protein>
    <recommendedName>
        <fullName evidence="3">DNA mismatch repair protein S5 domain-containing protein</fullName>
    </recommendedName>
</protein>
<accession>A0A6A5U2H0</accession>
<evidence type="ECO:0000313" key="5">
    <source>
        <dbReference type="Proteomes" id="UP000800035"/>
    </source>
</evidence>
<dbReference type="GO" id="GO:0005524">
    <property type="term" value="F:ATP binding"/>
    <property type="evidence" value="ECO:0007669"/>
    <property type="project" value="InterPro"/>
</dbReference>
<dbReference type="Gene3D" id="3.30.565.10">
    <property type="entry name" value="Histidine kinase-like ATPase, C-terminal domain"/>
    <property type="match status" value="1"/>
</dbReference>
<dbReference type="GO" id="GO:0140664">
    <property type="term" value="F:ATP-dependent DNA damage sensor activity"/>
    <property type="evidence" value="ECO:0007669"/>
    <property type="project" value="InterPro"/>
</dbReference>
<dbReference type="GO" id="GO:0061982">
    <property type="term" value="P:meiosis I cell cycle process"/>
    <property type="evidence" value="ECO:0007669"/>
    <property type="project" value="UniProtKB-ARBA"/>
</dbReference>
<dbReference type="Gene3D" id="3.30.230.10">
    <property type="match status" value="1"/>
</dbReference>
<dbReference type="InterPro" id="IPR020568">
    <property type="entry name" value="Ribosomal_Su5_D2-typ_SF"/>
</dbReference>
<dbReference type="SUPFAM" id="SSF55874">
    <property type="entry name" value="ATPase domain of HSP90 chaperone/DNA topoisomerase II/histidine kinase"/>
    <property type="match status" value="1"/>
</dbReference>
<dbReference type="FunFam" id="3.30.565.10:FF:000017">
    <property type="entry name" value="PMS1 homolog 1, mismatch repair system component"/>
    <property type="match status" value="1"/>
</dbReference>
<gene>
    <name evidence="4" type="ORF">CC80DRAFT_440228</name>
</gene>
<evidence type="ECO:0000313" key="4">
    <source>
        <dbReference type="EMBL" id="KAF1959045.1"/>
    </source>
</evidence>
<dbReference type="PROSITE" id="PS00058">
    <property type="entry name" value="DNA_MISMATCH_REPAIR_1"/>
    <property type="match status" value="1"/>
</dbReference>
<dbReference type="SUPFAM" id="SSF54211">
    <property type="entry name" value="Ribosomal protein S5 domain 2-like"/>
    <property type="match status" value="1"/>
</dbReference>
<dbReference type="NCBIfam" id="TIGR00585">
    <property type="entry name" value="mutl"/>
    <property type="match status" value="1"/>
</dbReference>
<dbReference type="InterPro" id="IPR014721">
    <property type="entry name" value="Ribsml_uS5_D2-typ_fold_subgr"/>
</dbReference>
<dbReference type="CDD" id="cd03485">
    <property type="entry name" value="MutL_Trans_hPMS_1_like"/>
    <property type="match status" value="1"/>
</dbReference>
<dbReference type="InterPro" id="IPR038973">
    <property type="entry name" value="MutL/Mlh/Pms-like"/>
</dbReference>
<dbReference type="Pfam" id="PF13589">
    <property type="entry name" value="HATPase_c_3"/>
    <property type="match status" value="1"/>
</dbReference>
<dbReference type="GO" id="GO:0016887">
    <property type="term" value="F:ATP hydrolysis activity"/>
    <property type="evidence" value="ECO:0007669"/>
    <property type="project" value="InterPro"/>
</dbReference>
<feature type="domain" description="DNA mismatch repair protein S5" evidence="3">
    <location>
        <begin position="231"/>
        <end position="355"/>
    </location>
</feature>
<dbReference type="PANTHER" id="PTHR10073">
    <property type="entry name" value="DNA MISMATCH REPAIR PROTEIN MLH, PMS, MUTL"/>
    <property type="match status" value="1"/>
</dbReference>
<keyword evidence="5" id="KW-1185">Reference proteome</keyword>
<dbReference type="Proteomes" id="UP000800035">
    <property type="component" value="Unassembled WGS sequence"/>
</dbReference>
<name>A0A6A5U2H0_9PLEO</name>
<evidence type="ECO:0000259" key="3">
    <source>
        <dbReference type="SMART" id="SM01340"/>
    </source>
</evidence>
<dbReference type="GO" id="GO:0006298">
    <property type="term" value="P:mismatch repair"/>
    <property type="evidence" value="ECO:0007669"/>
    <property type="project" value="InterPro"/>
</dbReference>
<evidence type="ECO:0000256" key="1">
    <source>
        <dbReference type="ARBA" id="ARBA00006082"/>
    </source>
</evidence>
<dbReference type="AlphaFoldDB" id="A0A6A5U2H0"/>
<dbReference type="CDD" id="cd16926">
    <property type="entry name" value="HATPase_MutL-MLH-PMS-like"/>
    <property type="match status" value="1"/>
</dbReference>
<dbReference type="InterPro" id="IPR036890">
    <property type="entry name" value="HATPase_C_sf"/>
</dbReference>
<dbReference type="InterPro" id="IPR002099">
    <property type="entry name" value="MutL/Mlh/PMS"/>
</dbReference>
<keyword evidence="2" id="KW-0227">DNA damage</keyword>
<dbReference type="GO" id="GO:0032389">
    <property type="term" value="C:MutLalpha complex"/>
    <property type="evidence" value="ECO:0007669"/>
    <property type="project" value="TreeGrafter"/>
</dbReference>
<dbReference type="GO" id="GO:0030983">
    <property type="term" value="F:mismatched DNA binding"/>
    <property type="evidence" value="ECO:0007669"/>
    <property type="project" value="InterPro"/>
</dbReference>
<evidence type="ECO:0000256" key="2">
    <source>
        <dbReference type="ARBA" id="ARBA00022763"/>
    </source>
</evidence>
<reference evidence="4" key="1">
    <citation type="journal article" date="2020" name="Stud. Mycol.">
        <title>101 Dothideomycetes genomes: a test case for predicting lifestyles and emergence of pathogens.</title>
        <authorList>
            <person name="Haridas S."/>
            <person name="Albert R."/>
            <person name="Binder M."/>
            <person name="Bloem J."/>
            <person name="Labutti K."/>
            <person name="Salamov A."/>
            <person name="Andreopoulos B."/>
            <person name="Baker S."/>
            <person name="Barry K."/>
            <person name="Bills G."/>
            <person name="Bluhm B."/>
            <person name="Cannon C."/>
            <person name="Castanera R."/>
            <person name="Culley D."/>
            <person name="Daum C."/>
            <person name="Ezra D."/>
            <person name="Gonzalez J."/>
            <person name="Henrissat B."/>
            <person name="Kuo A."/>
            <person name="Liang C."/>
            <person name="Lipzen A."/>
            <person name="Lutzoni F."/>
            <person name="Magnuson J."/>
            <person name="Mondo S."/>
            <person name="Nolan M."/>
            <person name="Ohm R."/>
            <person name="Pangilinan J."/>
            <person name="Park H.-J."/>
            <person name="Ramirez L."/>
            <person name="Alfaro M."/>
            <person name="Sun H."/>
            <person name="Tritt A."/>
            <person name="Yoshinaga Y."/>
            <person name="Zwiers L.-H."/>
            <person name="Turgeon B."/>
            <person name="Goodwin S."/>
            <person name="Spatafora J."/>
            <person name="Crous P."/>
            <person name="Grigoriev I."/>
        </authorList>
    </citation>
    <scope>NUCLEOTIDE SEQUENCE</scope>
    <source>
        <strain evidence="4">CBS 675.92</strain>
    </source>
</reference>
<dbReference type="Pfam" id="PF01119">
    <property type="entry name" value="DNA_mis_repair"/>
    <property type="match status" value="1"/>
</dbReference>
<proteinExistence type="inferred from homology"/>